<dbReference type="Proteomes" id="UP000287188">
    <property type="component" value="Unassembled WGS sequence"/>
</dbReference>
<organism evidence="1 2">
    <name type="scientific">Dictyobacter kobayashii</name>
    <dbReference type="NCBI Taxonomy" id="2014872"/>
    <lineage>
        <taxon>Bacteria</taxon>
        <taxon>Bacillati</taxon>
        <taxon>Chloroflexota</taxon>
        <taxon>Ktedonobacteria</taxon>
        <taxon>Ktedonobacterales</taxon>
        <taxon>Dictyobacteraceae</taxon>
        <taxon>Dictyobacter</taxon>
    </lineage>
</organism>
<comment type="caution">
    <text evidence="1">The sequence shown here is derived from an EMBL/GenBank/DDBJ whole genome shotgun (WGS) entry which is preliminary data.</text>
</comment>
<dbReference type="EMBL" id="BIFS01000001">
    <property type="protein sequence ID" value="GCE17682.1"/>
    <property type="molecule type" value="Genomic_DNA"/>
</dbReference>
<dbReference type="InterPro" id="IPR019734">
    <property type="entry name" value="TPR_rpt"/>
</dbReference>
<dbReference type="Gene3D" id="1.25.40.10">
    <property type="entry name" value="Tetratricopeptide repeat domain"/>
    <property type="match status" value="1"/>
</dbReference>
<keyword evidence="2" id="KW-1185">Reference proteome</keyword>
<sequence length="350" mass="39596">MELRDTGLNGIPRRRFLAHLFDIPPLLLGLAALSHPSSKISQRTSAPRPLIVSDRIDLEEVRARLTDFWIQNDGASQDVFHTLDMTLKRLYECYPTTASSERLEVVTALCELHIHAANLLRDRGKFSKSLEHLNKTKDLHVLLNDDELKADVLYRRGGLYLEKGEISLALDDYHTAEQKLNNVSAPLQAAVLLETALSEARIADSKQQCTAVLKKLDQAGRIIRVERTEVGREKKPYLKVDVARYHLDRAATLIALGNPDEAQQELTLLSFSQLSGRRSVYQLILQAQACFGLKEYSQAAMLVEEALPLARTMCSRVNLERIKTLYKQLQDTPFRNNPEVGRLGYLLFHT</sequence>
<gene>
    <name evidence="1" type="ORF">KDK_14820</name>
</gene>
<evidence type="ECO:0000313" key="2">
    <source>
        <dbReference type="Proteomes" id="UP000287188"/>
    </source>
</evidence>
<reference evidence="2" key="1">
    <citation type="submission" date="2018-12" db="EMBL/GenBank/DDBJ databases">
        <title>Tengunoibacter tsumagoiensis gen. nov., sp. nov., Dictyobacter kobayashii sp. nov., D. alpinus sp. nov., and D. joshuensis sp. nov. and description of Dictyobacteraceae fam. nov. within the order Ktedonobacterales isolated from Tengu-no-mugimeshi.</title>
        <authorList>
            <person name="Wang C.M."/>
            <person name="Zheng Y."/>
            <person name="Sakai Y."/>
            <person name="Toyoda A."/>
            <person name="Minakuchi Y."/>
            <person name="Abe K."/>
            <person name="Yokota A."/>
            <person name="Yabe S."/>
        </authorList>
    </citation>
    <scope>NUCLEOTIDE SEQUENCE [LARGE SCALE GENOMIC DNA]</scope>
    <source>
        <strain evidence="2">Uno11</strain>
    </source>
</reference>
<name>A0A402AF41_9CHLR</name>
<evidence type="ECO:0008006" key="3">
    <source>
        <dbReference type="Google" id="ProtNLM"/>
    </source>
</evidence>
<proteinExistence type="predicted"/>
<dbReference type="AlphaFoldDB" id="A0A402AF41"/>
<evidence type="ECO:0000313" key="1">
    <source>
        <dbReference type="EMBL" id="GCE17682.1"/>
    </source>
</evidence>
<dbReference type="InterPro" id="IPR011990">
    <property type="entry name" value="TPR-like_helical_dom_sf"/>
</dbReference>
<dbReference type="SUPFAM" id="SSF48452">
    <property type="entry name" value="TPR-like"/>
    <property type="match status" value="1"/>
</dbReference>
<protein>
    <recommendedName>
        <fullName evidence="3">MalT-like TPR region domain-containing protein</fullName>
    </recommendedName>
</protein>
<dbReference type="SMART" id="SM00028">
    <property type="entry name" value="TPR"/>
    <property type="match status" value="3"/>
</dbReference>
<accession>A0A402AF41</accession>